<dbReference type="EMBL" id="RYZZ01000007">
    <property type="protein sequence ID" value="RUQ30098.1"/>
    <property type="molecule type" value="Genomic_DNA"/>
</dbReference>
<evidence type="ECO:0000313" key="2">
    <source>
        <dbReference type="Proteomes" id="UP000267430"/>
    </source>
</evidence>
<organism evidence="1 2">
    <name type="scientific">Peribacillus cavernae</name>
    <dbReference type="NCBI Taxonomy" id="1674310"/>
    <lineage>
        <taxon>Bacteria</taxon>
        <taxon>Bacillati</taxon>
        <taxon>Bacillota</taxon>
        <taxon>Bacilli</taxon>
        <taxon>Bacillales</taxon>
        <taxon>Bacillaceae</taxon>
        <taxon>Peribacillus</taxon>
    </lineage>
</organism>
<proteinExistence type="predicted"/>
<evidence type="ECO:0000313" key="1">
    <source>
        <dbReference type="EMBL" id="RUQ30098.1"/>
    </source>
</evidence>
<protein>
    <submittedName>
        <fullName evidence="1">Uncharacterized protein</fullName>
    </submittedName>
</protein>
<comment type="caution">
    <text evidence="1">The sequence shown here is derived from an EMBL/GenBank/DDBJ whole genome shotgun (WGS) entry which is preliminary data.</text>
</comment>
<dbReference type="Proteomes" id="UP000267430">
    <property type="component" value="Unassembled WGS sequence"/>
</dbReference>
<dbReference type="AlphaFoldDB" id="A0A433HP53"/>
<accession>A0A433HP53</accession>
<sequence>MSDKHFDMEESQRKLMELLVSRTLRKHGVKNGKTSDLSDKEKNNLKSTIDFLQKQSEEFFGKTNKITEDDVNPLTNVYEGNDDELVESPEKTTHINKLNLAIKRKNRRLE</sequence>
<name>A0A433HP53_9BACI</name>
<dbReference type="RefSeq" id="WP_126864120.1">
    <property type="nucleotide sequence ID" value="NZ_JAUSTX010000001.1"/>
</dbReference>
<reference evidence="1 2" key="1">
    <citation type="submission" date="2018-12" db="EMBL/GenBank/DDBJ databases">
        <title>Bacillus chawlae sp. nov., Bacillus glennii sp. nov., and Bacillus saganii sp. nov. Isolated from the Vehicle Assembly Building at Kennedy Space Center where the Viking Spacecraft were Assembled.</title>
        <authorList>
            <person name="Seuylemezian A."/>
            <person name="Vaishampayan P."/>
        </authorList>
    </citation>
    <scope>NUCLEOTIDE SEQUENCE [LARGE SCALE GENOMIC DNA]</scope>
    <source>
        <strain evidence="1 2">L5</strain>
    </source>
</reference>
<gene>
    <name evidence="1" type="ORF">ELQ35_07025</name>
</gene>
<dbReference type="OrthoDB" id="2888316at2"/>
<keyword evidence="2" id="KW-1185">Reference proteome</keyword>